<gene>
    <name evidence="1" type="ORF">TUM18999_01620</name>
</gene>
<dbReference type="KEGG" id="ptw:TUM18999_01620"/>
<protein>
    <submittedName>
        <fullName evidence="1">Uncharacterized protein</fullName>
    </submittedName>
</protein>
<organism evidence="1 2">
    <name type="scientific">Pseudomonas tohonis</name>
    <dbReference type="NCBI Taxonomy" id="2725477"/>
    <lineage>
        <taxon>Bacteria</taxon>
        <taxon>Pseudomonadati</taxon>
        <taxon>Pseudomonadota</taxon>
        <taxon>Gammaproteobacteria</taxon>
        <taxon>Pseudomonadales</taxon>
        <taxon>Pseudomonadaceae</taxon>
        <taxon>Pseudomonas</taxon>
    </lineage>
</organism>
<name>A0A6J4E0A4_9PSED</name>
<proteinExistence type="predicted"/>
<dbReference type="Proteomes" id="UP000509383">
    <property type="component" value="Chromosome"/>
</dbReference>
<evidence type="ECO:0000313" key="1">
    <source>
        <dbReference type="EMBL" id="BCG21971.1"/>
    </source>
</evidence>
<sequence>MTGECDSGNDLAEELQGLVRQIAWWRPDMHSDEIRNHIVERALATRSDPKAVAQAYLVRAKNGIAMPWETK</sequence>
<evidence type="ECO:0000313" key="2">
    <source>
        <dbReference type="Proteomes" id="UP000509383"/>
    </source>
</evidence>
<reference evidence="1 2" key="1">
    <citation type="submission" date="2020-05" db="EMBL/GenBank/DDBJ databases">
        <title>Characterization of novel class B3 metallo-beta-lactamase from novel Pseudomonas species.</title>
        <authorList>
            <person name="Yamada K."/>
            <person name="Aoki K."/>
            <person name="Ishii Y."/>
        </authorList>
    </citation>
    <scope>NUCLEOTIDE SEQUENCE [LARGE SCALE GENOMIC DNA]</scope>
    <source>
        <strain evidence="1 2">TUM18999</strain>
    </source>
</reference>
<dbReference type="EMBL" id="AP023189">
    <property type="protein sequence ID" value="BCG21971.1"/>
    <property type="molecule type" value="Genomic_DNA"/>
</dbReference>
<dbReference type="AlphaFoldDB" id="A0A6J4E0A4"/>
<accession>A0A6J4E0A4</accession>